<organism evidence="3 4">
    <name type="scientific">Modestobacter versicolor</name>
    <dbReference type="NCBI Taxonomy" id="429133"/>
    <lineage>
        <taxon>Bacteria</taxon>
        <taxon>Bacillati</taxon>
        <taxon>Actinomycetota</taxon>
        <taxon>Actinomycetes</taxon>
        <taxon>Geodermatophilales</taxon>
        <taxon>Geodermatophilaceae</taxon>
        <taxon>Modestobacter</taxon>
    </lineage>
</organism>
<dbReference type="AlphaFoldDB" id="A0A323V4J4"/>
<feature type="region of interest" description="Disordered" evidence="1">
    <location>
        <begin position="174"/>
        <end position="194"/>
    </location>
</feature>
<dbReference type="EMBL" id="QKNV01000291">
    <property type="protein sequence ID" value="PZA19662.1"/>
    <property type="molecule type" value="Genomic_DNA"/>
</dbReference>
<dbReference type="InterPro" id="IPR003709">
    <property type="entry name" value="VanY-like_core_dom"/>
</dbReference>
<feature type="domain" description="D-alanyl-D-alanine carboxypeptidase-like core" evidence="2">
    <location>
        <begin position="63"/>
        <end position="149"/>
    </location>
</feature>
<dbReference type="GO" id="GO:0008233">
    <property type="term" value="F:peptidase activity"/>
    <property type="evidence" value="ECO:0007669"/>
    <property type="project" value="InterPro"/>
</dbReference>
<dbReference type="SUPFAM" id="SSF55166">
    <property type="entry name" value="Hedgehog/DD-peptidase"/>
    <property type="match status" value="1"/>
</dbReference>
<reference evidence="3 4" key="1">
    <citation type="submission" date="2018-06" db="EMBL/GenBank/DDBJ databases">
        <title>Draft genome sequence of Modestobacter versicolor CP153-2.</title>
        <authorList>
            <person name="Gundlapally S.R."/>
        </authorList>
    </citation>
    <scope>NUCLEOTIDE SEQUENCE [LARGE SCALE GENOMIC DNA]</scope>
    <source>
        <strain evidence="3 4">CP153-2</strain>
    </source>
</reference>
<sequence length="194" mass="20013">TAATLSAVPPDAAPAAGSPGAAPPPADPPPGVLPRDGRTIDEADGLLPGGATVDDERPGVAALDPALLEALRRAAAAAADDGVTFSVTSGWRSAQYQEQLLREAVAEHGTAEEAARWVATPETSAHVSGEAVDVGPTDAMSWLSQHGAAHGLCQVYGNEPWHYELRPEAIGEGCPEMYDDPTQDPRMQVAGAHR</sequence>
<dbReference type="CDD" id="cd14846">
    <property type="entry name" value="Peptidase_M15_like"/>
    <property type="match status" value="1"/>
</dbReference>
<keyword evidence="4" id="KW-1185">Reference proteome</keyword>
<feature type="non-terminal residue" evidence="3">
    <location>
        <position position="1"/>
    </location>
</feature>
<evidence type="ECO:0000259" key="2">
    <source>
        <dbReference type="Pfam" id="PF02557"/>
    </source>
</evidence>
<dbReference type="RefSeq" id="WP_110553927.1">
    <property type="nucleotide sequence ID" value="NZ_QKNV01000291.1"/>
</dbReference>
<dbReference type="Gene3D" id="3.30.1380.10">
    <property type="match status" value="1"/>
</dbReference>
<dbReference type="Proteomes" id="UP000247602">
    <property type="component" value="Unassembled WGS sequence"/>
</dbReference>
<name>A0A323V4J4_9ACTN</name>
<accession>A0A323V4J4</accession>
<dbReference type="PANTHER" id="PTHR34385">
    <property type="entry name" value="D-ALANYL-D-ALANINE CARBOXYPEPTIDASE"/>
    <property type="match status" value="1"/>
</dbReference>
<comment type="caution">
    <text evidence="3">The sequence shown here is derived from an EMBL/GenBank/DDBJ whole genome shotgun (WGS) entry which is preliminary data.</text>
</comment>
<dbReference type="InterPro" id="IPR052179">
    <property type="entry name" value="DD-CPase-like"/>
</dbReference>
<dbReference type="OrthoDB" id="3293184at2"/>
<gene>
    <name evidence="3" type="ORF">DMO24_19565</name>
</gene>
<feature type="compositionally biased region" description="Low complexity" evidence="1">
    <location>
        <begin position="1"/>
        <end position="20"/>
    </location>
</feature>
<evidence type="ECO:0000313" key="3">
    <source>
        <dbReference type="EMBL" id="PZA19662.1"/>
    </source>
</evidence>
<evidence type="ECO:0000313" key="4">
    <source>
        <dbReference type="Proteomes" id="UP000247602"/>
    </source>
</evidence>
<dbReference type="InterPro" id="IPR009045">
    <property type="entry name" value="Zn_M74/Hedgehog-like"/>
</dbReference>
<evidence type="ECO:0000256" key="1">
    <source>
        <dbReference type="SAM" id="MobiDB-lite"/>
    </source>
</evidence>
<dbReference type="Pfam" id="PF02557">
    <property type="entry name" value="VanY"/>
    <property type="match status" value="1"/>
</dbReference>
<feature type="region of interest" description="Disordered" evidence="1">
    <location>
        <begin position="1"/>
        <end position="58"/>
    </location>
</feature>
<proteinExistence type="predicted"/>
<dbReference type="GO" id="GO:0006508">
    <property type="term" value="P:proteolysis"/>
    <property type="evidence" value="ECO:0007669"/>
    <property type="project" value="InterPro"/>
</dbReference>
<feature type="compositionally biased region" description="Pro residues" evidence="1">
    <location>
        <begin position="21"/>
        <end position="32"/>
    </location>
</feature>
<dbReference type="PANTHER" id="PTHR34385:SF1">
    <property type="entry name" value="PEPTIDOGLYCAN L-ALANYL-D-GLUTAMATE ENDOPEPTIDASE CWLK"/>
    <property type="match status" value="1"/>
</dbReference>
<protein>
    <submittedName>
        <fullName evidence="3">Peptidase M15</fullName>
    </submittedName>
</protein>